<dbReference type="CDD" id="cd02165">
    <property type="entry name" value="NMNAT"/>
    <property type="match status" value="1"/>
</dbReference>
<feature type="compositionally biased region" description="Polar residues" evidence="14">
    <location>
        <begin position="11"/>
        <end position="24"/>
    </location>
</feature>
<dbReference type="GO" id="GO:0005680">
    <property type="term" value="C:anaphase-promoting complex"/>
    <property type="evidence" value="ECO:0007669"/>
    <property type="project" value="InterPro"/>
</dbReference>
<evidence type="ECO:0000256" key="8">
    <source>
        <dbReference type="ARBA" id="ARBA00022776"/>
    </source>
</evidence>
<dbReference type="Gene3D" id="3.40.50.620">
    <property type="entry name" value="HUPs"/>
    <property type="match status" value="1"/>
</dbReference>
<keyword evidence="9" id="KW-0833">Ubl conjugation pathway</keyword>
<keyword evidence="3" id="KW-0132">Cell division</keyword>
<dbReference type="CDD" id="cd08366">
    <property type="entry name" value="APC10"/>
    <property type="match status" value="1"/>
</dbReference>
<reference evidence="16 17" key="1">
    <citation type="submission" date="2018-12" db="EMBL/GenBank/DDBJ databases">
        <title>Draft genome sequence of Xylaria grammica IHI A82.</title>
        <authorList>
            <person name="Buettner E."/>
            <person name="Kellner H."/>
        </authorList>
    </citation>
    <scope>NUCLEOTIDE SEQUENCE [LARGE SCALE GENOMIC DNA]</scope>
    <source>
        <strain evidence="16 17">IHI A82</strain>
    </source>
</reference>
<evidence type="ECO:0000256" key="5">
    <source>
        <dbReference type="ARBA" id="ARBA00022679"/>
    </source>
</evidence>
<keyword evidence="12" id="KW-0131">Cell cycle</keyword>
<dbReference type="SUPFAM" id="SSF49785">
    <property type="entry name" value="Galactose-binding domain-like"/>
    <property type="match status" value="1"/>
</dbReference>
<comment type="similarity">
    <text evidence="2">Belongs to the APC10 family.</text>
</comment>
<dbReference type="STRING" id="363999.A0A439DB71"/>
<keyword evidence="8" id="KW-0498">Mitosis</keyword>
<evidence type="ECO:0000256" key="3">
    <source>
        <dbReference type="ARBA" id="ARBA00022618"/>
    </source>
</evidence>
<sequence length="715" mass="79149">MDARNTDYAEASTSAHATRRQQAQEYRRRLLRSSRTMATATAQEGHSRGPPTPVVEEGDESRAFDHPQQLGISPDPRWTLRTPQERMARQERLHPPSQGFAGSDDEDFGGDTGVDVDVNHMDGDEGDIEHDGSEVEDVEDVEEEEEQSFDASAVGLKEISNLASFTVSSYKPGCGVKELRDDDVNQYWQSDGPQPHRLNIHFIKRVEIRALRLYLDYELDESYTPTKIQITAGTGPNLTIPFTTMELNTPKGWIDIPIAGAGGGPDGNSLCCFFVRVIILENHQNGKDTHIRGIKVYALDEGADTVDNNPIDDVVNDLEDYRLRIKRMSLGDSDEDISMHLDAQARKRKANPKNTPLTAAPFPASVSPRRNVKIPMARLPPNLVALFAQALKNFESSDSTFRVLCLSPLGLGRGDAIRTEPPHRPPKHILVLDSSFNPPTLAHHRMAVSALCDPRYRTKAPRDTEAEVSHGMSETSAASRVLLLLAINNADKAPKPAAFQQRLAMMYVFARDILAESAAERAAENGGQLSDVDIGCEAVDIAVTTEPYFHAKAQAIAISDFYHGVEKLDQPESAVSIDNAVASDQVYLTGYDTLIRIFNPKYYPDNSMKASLDPFFAHARLRVTMRTDDDWGDAAQQISYLDELRAGKLEEAGGRAEWVDRIEMVQGRKDDEAVISSTKVRGAVRGQDWEALEVLVGADVVTWIRENGLYADDDV</sequence>
<dbReference type="GO" id="GO:0031145">
    <property type="term" value="P:anaphase-promoting complex-dependent catabolic process"/>
    <property type="evidence" value="ECO:0007669"/>
    <property type="project" value="InterPro"/>
</dbReference>
<dbReference type="GO" id="GO:0005524">
    <property type="term" value="F:ATP binding"/>
    <property type="evidence" value="ECO:0007669"/>
    <property type="project" value="UniProtKB-KW"/>
</dbReference>
<dbReference type="GO" id="GO:0000309">
    <property type="term" value="F:nicotinamide-nucleotide adenylyltransferase activity"/>
    <property type="evidence" value="ECO:0007669"/>
    <property type="project" value="UniProtKB-EC"/>
</dbReference>
<dbReference type="Gene3D" id="2.60.120.260">
    <property type="entry name" value="Galactose-binding domain-like"/>
    <property type="match status" value="1"/>
</dbReference>
<dbReference type="GO" id="GO:0009435">
    <property type="term" value="P:NAD+ biosynthetic process"/>
    <property type="evidence" value="ECO:0007669"/>
    <property type="project" value="UniProtKB-UniPathway"/>
</dbReference>
<feature type="domain" description="DOC" evidence="15">
    <location>
        <begin position="135"/>
        <end position="323"/>
    </location>
</feature>
<dbReference type="GO" id="GO:0070979">
    <property type="term" value="P:protein K11-linked ubiquitination"/>
    <property type="evidence" value="ECO:0007669"/>
    <property type="project" value="TreeGrafter"/>
</dbReference>
<dbReference type="InterPro" id="IPR014729">
    <property type="entry name" value="Rossmann-like_a/b/a_fold"/>
</dbReference>
<feature type="compositionally biased region" description="Polar residues" evidence="14">
    <location>
        <begin position="33"/>
        <end position="44"/>
    </location>
</feature>
<comment type="caution">
    <text evidence="16">The sequence shown here is derived from an EMBL/GenBank/DDBJ whole genome shotgun (WGS) entry which is preliminary data.</text>
</comment>
<dbReference type="GO" id="GO:0051301">
    <property type="term" value="P:cell division"/>
    <property type="evidence" value="ECO:0007669"/>
    <property type="project" value="UniProtKB-KW"/>
</dbReference>
<keyword evidence="6" id="KW-0548">Nucleotidyltransferase</keyword>
<feature type="region of interest" description="Disordered" evidence="14">
    <location>
        <begin position="1"/>
        <end position="108"/>
    </location>
</feature>
<comment type="pathway">
    <text evidence="1">Cofactor biosynthesis; NAD(+) biosynthesis.</text>
</comment>
<dbReference type="SMART" id="SM01337">
    <property type="entry name" value="APC10"/>
    <property type="match status" value="1"/>
</dbReference>
<evidence type="ECO:0000256" key="10">
    <source>
        <dbReference type="ARBA" id="ARBA00022840"/>
    </source>
</evidence>
<dbReference type="EMBL" id="RYZI01000073">
    <property type="protein sequence ID" value="RWA11665.1"/>
    <property type="molecule type" value="Genomic_DNA"/>
</dbReference>
<evidence type="ECO:0000256" key="2">
    <source>
        <dbReference type="ARBA" id="ARBA00006762"/>
    </source>
</evidence>
<proteinExistence type="inferred from homology"/>
<dbReference type="Pfam" id="PF03256">
    <property type="entry name" value="ANAPC10"/>
    <property type="match status" value="1"/>
</dbReference>
<dbReference type="InterPro" id="IPR004939">
    <property type="entry name" value="APC_su10/DOC_dom"/>
</dbReference>
<dbReference type="AlphaFoldDB" id="A0A439DB71"/>
<evidence type="ECO:0000256" key="1">
    <source>
        <dbReference type="ARBA" id="ARBA00004790"/>
    </source>
</evidence>
<dbReference type="InterPro" id="IPR016901">
    <property type="entry name" value="APC10/Doc1"/>
</dbReference>
<evidence type="ECO:0000256" key="14">
    <source>
        <dbReference type="SAM" id="MobiDB-lite"/>
    </source>
</evidence>
<protein>
    <recommendedName>
        <fullName evidence="15">DOC domain-containing protein</fullName>
    </recommendedName>
</protein>
<keyword evidence="10" id="KW-0067">ATP-binding</keyword>
<evidence type="ECO:0000256" key="7">
    <source>
        <dbReference type="ARBA" id="ARBA00022741"/>
    </source>
</evidence>
<keyword evidence="7" id="KW-0547">Nucleotide-binding</keyword>
<dbReference type="Proteomes" id="UP000286045">
    <property type="component" value="Unassembled WGS sequence"/>
</dbReference>
<accession>A0A439DB71</accession>
<evidence type="ECO:0000259" key="15">
    <source>
        <dbReference type="PROSITE" id="PS51284"/>
    </source>
</evidence>
<keyword evidence="4" id="KW-0662">Pyridine nucleotide biosynthesis</keyword>
<evidence type="ECO:0000256" key="9">
    <source>
        <dbReference type="ARBA" id="ARBA00022786"/>
    </source>
</evidence>
<dbReference type="PANTHER" id="PTHR12936">
    <property type="entry name" value="ANAPHASE-PROMOTING COMPLEX 10"/>
    <property type="match status" value="1"/>
</dbReference>
<evidence type="ECO:0000313" key="16">
    <source>
        <dbReference type="EMBL" id="RWA11665.1"/>
    </source>
</evidence>
<evidence type="ECO:0000313" key="17">
    <source>
        <dbReference type="Proteomes" id="UP000286045"/>
    </source>
</evidence>
<comment type="catalytic activity">
    <reaction evidence="13">
        <text>beta-nicotinamide D-ribonucleotide + ATP + H(+) = diphosphate + NAD(+)</text>
        <dbReference type="Rhea" id="RHEA:21360"/>
        <dbReference type="ChEBI" id="CHEBI:14649"/>
        <dbReference type="ChEBI" id="CHEBI:15378"/>
        <dbReference type="ChEBI" id="CHEBI:30616"/>
        <dbReference type="ChEBI" id="CHEBI:33019"/>
        <dbReference type="ChEBI" id="CHEBI:57540"/>
        <dbReference type="EC" id="2.7.7.1"/>
    </reaction>
</comment>
<evidence type="ECO:0000256" key="12">
    <source>
        <dbReference type="ARBA" id="ARBA00023306"/>
    </source>
</evidence>
<dbReference type="InterPro" id="IPR008979">
    <property type="entry name" value="Galactose-bd-like_sf"/>
</dbReference>
<dbReference type="SUPFAM" id="SSF52374">
    <property type="entry name" value="Nucleotidylyl transferase"/>
    <property type="match status" value="1"/>
</dbReference>
<evidence type="ECO:0000256" key="13">
    <source>
        <dbReference type="ARBA" id="ARBA00049001"/>
    </source>
</evidence>
<keyword evidence="11" id="KW-0520">NAD</keyword>
<dbReference type="PANTHER" id="PTHR12936:SF0">
    <property type="entry name" value="ANAPHASE-PROMOTING COMPLEX SUBUNIT 10"/>
    <property type="match status" value="1"/>
</dbReference>
<evidence type="ECO:0000256" key="11">
    <source>
        <dbReference type="ARBA" id="ARBA00023027"/>
    </source>
</evidence>
<dbReference type="PROSITE" id="PS51284">
    <property type="entry name" value="DOC"/>
    <property type="match status" value="1"/>
</dbReference>
<evidence type="ECO:0000256" key="6">
    <source>
        <dbReference type="ARBA" id="ARBA00022695"/>
    </source>
</evidence>
<evidence type="ECO:0000256" key="4">
    <source>
        <dbReference type="ARBA" id="ARBA00022642"/>
    </source>
</evidence>
<keyword evidence="17" id="KW-1185">Reference proteome</keyword>
<gene>
    <name evidence="16" type="ORF">EKO27_g3450</name>
</gene>
<dbReference type="UniPathway" id="UPA00253">
    <property type="reaction ID" value="UER00600"/>
</dbReference>
<organism evidence="16 17">
    <name type="scientific">Xylaria grammica</name>
    <dbReference type="NCBI Taxonomy" id="363999"/>
    <lineage>
        <taxon>Eukaryota</taxon>
        <taxon>Fungi</taxon>
        <taxon>Dikarya</taxon>
        <taxon>Ascomycota</taxon>
        <taxon>Pezizomycotina</taxon>
        <taxon>Sordariomycetes</taxon>
        <taxon>Xylariomycetidae</taxon>
        <taxon>Xylariales</taxon>
        <taxon>Xylariaceae</taxon>
        <taxon>Xylaria</taxon>
    </lineage>
</organism>
<dbReference type="InterPro" id="IPR005248">
    <property type="entry name" value="NadD/NMNAT"/>
</dbReference>
<keyword evidence="5" id="KW-0808">Transferase</keyword>
<name>A0A439DB71_9PEZI</name>
<feature type="compositionally biased region" description="Basic and acidic residues" evidence="14">
    <location>
        <begin position="83"/>
        <end position="94"/>
    </location>
</feature>